<evidence type="ECO:0000256" key="4">
    <source>
        <dbReference type="ARBA" id="ARBA00022989"/>
    </source>
</evidence>
<sequence length="412" mass="42513">MATTGSRIPAWTVVVATGILAAMHVWKLPSALDYIRADLGIDLVAAGALVGVVQLAGALGGLAASVVAERIGSKNTLLIGLVLAGLASVAGGFATSAAWLMTTRAIEGIGFILITVVAPALVRVLAPQDKVNSAMGWWGAFQGIALFLGVGISAVLLNATTVSWNIWWFIMGGATLSLIPVVATIVPADPPGTVHLRRIGRIIVTSIKTPLPWALGLIFASYTLQWGAILSFLPTIFGEANIDTAIDAAIIIGLATAVVGGVNGVANIFTGILLQRGHPPRRLLITGLTTMAIMSTMVFAPDWSKVPGTVIWAMIAAAIFSFVGALVPTTVTRQAVDIAPAGGSPSAVIGLITQMFNLANFLGPVILSAIAAAAGTWQLSWTMTVTASAMGIILTLIFVPRGVDPFKNGEKL</sequence>
<dbReference type="InterPro" id="IPR020846">
    <property type="entry name" value="MFS_dom"/>
</dbReference>
<dbReference type="RefSeq" id="WP_303902011.1">
    <property type="nucleotide sequence ID" value="NZ_DYXC01000028.1"/>
</dbReference>
<feature type="transmembrane region" description="Helical" evidence="6">
    <location>
        <begin position="211"/>
        <end position="237"/>
    </location>
</feature>
<organism evidence="8 9">
    <name type="scientific">Enteractinococcus helveticum</name>
    <dbReference type="NCBI Taxonomy" id="1837282"/>
    <lineage>
        <taxon>Bacteria</taxon>
        <taxon>Bacillati</taxon>
        <taxon>Actinomycetota</taxon>
        <taxon>Actinomycetes</taxon>
        <taxon>Micrococcales</taxon>
        <taxon>Micrococcaceae</taxon>
    </lineage>
</organism>
<feature type="transmembrane region" description="Helical" evidence="6">
    <location>
        <begin position="46"/>
        <end position="68"/>
    </location>
</feature>
<evidence type="ECO:0000256" key="5">
    <source>
        <dbReference type="ARBA" id="ARBA00023136"/>
    </source>
</evidence>
<dbReference type="InterPro" id="IPR036259">
    <property type="entry name" value="MFS_trans_sf"/>
</dbReference>
<dbReference type="PROSITE" id="PS50850">
    <property type="entry name" value="MFS"/>
    <property type="match status" value="1"/>
</dbReference>
<feature type="transmembrane region" description="Helical" evidence="6">
    <location>
        <begin position="379"/>
        <end position="399"/>
    </location>
</feature>
<comment type="caution">
    <text evidence="8">The sequence shown here is derived from an EMBL/GenBank/DDBJ whole genome shotgun (WGS) entry which is preliminary data.</text>
</comment>
<dbReference type="PANTHER" id="PTHR43124">
    <property type="entry name" value="PURINE EFFLUX PUMP PBUE"/>
    <property type="match status" value="1"/>
</dbReference>
<feature type="transmembrane region" description="Helical" evidence="6">
    <location>
        <begin position="283"/>
        <end position="300"/>
    </location>
</feature>
<dbReference type="Proteomes" id="UP000703315">
    <property type="component" value="Unassembled WGS sequence"/>
</dbReference>
<protein>
    <submittedName>
        <fullName evidence="8">MFS transporter</fullName>
    </submittedName>
</protein>
<dbReference type="PANTHER" id="PTHR43124:SF3">
    <property type="entry name" value="CHLORAMPHENICOL EFFLUX PUMP RV0191"/>
    <property type="match status" value="1"/>
</dbReference>
<reference evidence="8" key="1">
    <citation type="journal article" date="2021" name="PeerJ">
        <title>Extensive microbial diversity within the chicken gut microbiome revealed by metagenomics and culture.</title>
        <authorList>
            <person name="Gilroy R."/>
            <person name="Ravi A."/>
            <person name="Getino M."/>
            <person name="Pursley I."/>
            <person name="Horton D.L."/>
            <person name="Alikhan N.F."/>
            <person name="Baker D."/>
            <person name="Gharbi K."/>
            <person name="Hall N."/>
            <person name="Watson M."/>
            <person name="Adriaenssens E.M."/>
            <person name="Foster-Nyarko E."/>
            <person name="Jarju S."/>
            <person name="Secka A."/>
            <person name="Antonio M."/>
            <person name="Oren A."/>
            <person name="Chaudhuri R.R."/>
            <person name="La Ragione R."/>
            <person name="Hildebrand F."/>
            <person name="Pallen M.J."/>
        </authorList>
    </citation>
    <scope>NUCLEOTIDE SEQUENCE</scope>
    <source>
        <strain evidence="8">ChiHjej13B12-14962</strain>
    </source>
</reference>
<comment type="subcellular location">
    <subcellularLocation>
        <location evidence="1">Cell membrane</location>
        <topology evidence="1">Multi-pass membrane protein</topology>
    </subcellularLocation>
</comment>
<dbReference type="AlphaFoldDB" id="A0A921K801"/>
<evidence type="ECO:0000313" key="9">
    <source>
        <dbReference type="Proteomes" id="UP000703315"/>
    </source>
</evidence>
<feature type="transmembrane region" description="Helical" evidence="6">
    <location>
        <begin position="306"/>
        <end position="327"/>
    </location>
</feature>
<feature type="transmembrane region" description="Helical" evidence="6">
    <location>
        <begin position="249"/>
        <end position="274"/>
    </location>
</feature>
<dbReference type="Gene3D" id="1.20.1250.20">
    <property type="entry name" value="MFS general substrate transporter like domains"/>
    <property type="match status" value="1"/>
</dbReference>
<evidence type="ECO:0000256" key="6">
    <source>
        <dbReference type="SAM" id="Phobius"/>
    </source>
</evidence>
<feature type="transmembrane region" description="Helical" evidence="6">
    <location>
        <begin position="77"/>
        <end position="102"/>
    </location>
</feature>
<dbReference type="GO" id="GO:0005886">
    <property type="term" value="C:plasma membrane"/>
    <property type="evidence" value="ECO:0007669"/>
    <property type="project" value="UniProtKB-SubCell"/>
</dbReference>
<dbReference type="SUPFAM" id="SSF103473">
    <property type="entry name" value="MFS general substrate transporter"/>
    <property type="match status" value="1"/>
</dbReference>
<dbReference type="InterPro" id="IPR011701">
    <property type="entry name" value="MFS"/>
</dbReference>
<feature type="transmembrane region" description="Helical" evidence="6">
    <location>
        <begin position="7"/>
        <end position="26"/>
    </location>
</feature>
<evidence type="ECO:0000259" key="7">
    <source>
        <dbReference type="PROSITE" id="PS50850"/>
    </source>
</evidence>
<reference evidence="8" key="2">
    <citation type="submission" date="2021-09" db="EMBL/GenBank/DDBJ databases">
        <authorList>
            <person name="Gilroy R."/>
        </authorList>
    </citation>
    <scope>NUCLEOTIDE SEQUENCE</scope>
    <source>
        <strain evidence="8">ChiHjej13B12-14962</strain>
    </source>
</reference>
<feature type="transmembrane region" description="Helical" evidence="6">
    <location>
        <begin position="108"/>
        <end position="126"/>
    </location>
</feature>
<feature type="transmembrane region" description="Helical" evidence="6">
    <location>
        <begin position="348"/>
        <end position="373"/>
    </location>
</feature>
<dbReference type="EMBL" id="DYXC01000028">
    <property type="protein sequence ID" value="HJF13539.1"/>
    <property type="molecule type" value="Genomic_DNA"/>
</dbReference>
<keyword evidence="4 6" id="KW-1133">Transmembrane helix</keyword>
<dbReference type="Pfam" id="PF07690">
    <property type="entry name" value="MFS_1"/>
    <property type="match status" value="1"/>
</dbReference>
<keyword evidence="2" id="KW-1003">Cell membrane</keyword>
<evidence type="ECO:0000256" key="1">
    <source>
        <dbReference type="ARBA" id="ARBA00004651"/>
    </source>
</evidence>
<feature type="transmembrane region" description="Helical" evidence="6">
    <location>
        <begin position="166"/>
        <end position="190"/>
    </location>
</feature>
<dbReference type="GO" id="GO:0022857">
    <property type="term" value="F:transmembrane transporter activity"/>
    <property type="evidence" value="ECO:0007669"/>
    <property type="project" value="InterPro"/>
</dbReference>
<dbReference type="InterPro" id="IPR050189">
    <property type="entry name" value="MFS_Efflux_Transporters"/>
</dbReference>
<proteinExistence type="predicted"/>
<feature type="domain" description="Major facilitator superfamily (MFS) profile" evidence="7">
    <location>
        <begin position="10"/>
        <end position="403"/>
    </location>
</feature>
<accession>A0A921K801</accession>
<feature type="transmembrane region" description="Helical" evidence="6">
    <location>
        <begin position="138"/>
        <end position="160"/>
    </location>
</feature>
<evidence type="ECO:0000256" key="3">
    <source>
        <dbReference type="ARBA" id="ARBA00022692"/>
    </source>
</evidence>
<keyword evidence="3 6" id="KW-0812">Transmembrane</keyword>
<keyword evidence="5 6" id="KW-0472">Membrane</keyword>
<evidence type="ECO:0000313" key="8">
    <source>
        <dbReference type="EMBL" id="HJF13539.1"/>
    </source>
</evidence>
<name>A0A921K801_9MICC</name>
<gene>
    <name evidence="8" type="ORF">K8V32_01890</name>
</gene>
<evidence type="ECO:0000256" key="2">
    <source>
        <dbReference type="ARBA" id="ARBA00022475"/>
    </source>
</evidence>